<dbReference type="AlphaFoldDB" id="A0A850H5I2"/>
<feature type="domain" description="Peptidase A2" evidence="3">
    <location>
        <begin position="182"/>
        <end position="274"/>
    </location>
</feature>
<keyword evidence="5" id="KW-1185">Reference proteome</keyword>
<proteinExistence type="predicted"/>
<evidence type="ECO:0000313" key="5">
    <source>
        <dbReference type="Proteomes" id="UP000561438"/>
    </source>
</evidence>
<dbReference type="PROSITE" id="PS50175">
    <property type="entry name" value="ASP_PROT_RETROV"/>
    <property type="match status" value="2"/>
</dbReference>
<dbReference type="InterPro" id="IPR021109">
    <property type="entry name" value="Peptidase_aspartic_dom_sf"/>
</dbReference>
<dbReference type="InterPro" id="IPR001969">
    <property type="entry name" value="Aspartic_peptidase_AS"/>
</dbReference>
<evidence type="ECO:0000256" key="1">
    <source>
        <dbReference type="ARBA" id="ARBA00022801"/>
    </source>
</evidence>
<feature type="domain" description="Peptidase A2" evidence="3">
    <location>
        <begin position="45"/>
        <end position="122"/>
    </location>
</feature>
<keyword evidence="4" id="KW-0645">Protease</keyword>
<dbReference type="Pfam" id="PF13650">
    <property type="entry name" value="Asp_protease_2"/>
    <property type="match status" value="2"/>
</dbReference>
<dbReference type="RefSeq" id="WP_176268232.1">
    <property type="nucleotide sequence ID" value="NZ_JABWGV010000006.1"/>
</dbReference>
<dbReference type="EMBL" id="JABWGV010000006">
    <property type="protein sequence ID" value="NVD45926.1"/>
    <property type="molecule type" value="Genomic_DNA"/>
</dbReference>
<dbReference type="SUPFAM" id="SSF50630">
    <property type="entry name" value="Acid proteases"/>
    <property type="match status" value="2"/>
</dbReference>
<keyword evidence="2" id="KW-0732">Signal</keyword>
<name>A0A850H5I2_9SPHN</name>
<organism evidence="4 5">
    <name type="scientific">Qipengyuania atrilutea</name>
    <dbReference type="NCBI Taxonomy" id="2744473"/>
    <lineage>
        <taxon>Bacteria</taxon>
        <taxon>Pseudomonadati</taxon>
        <taxon>Pseudomonadota</taxon>
        <taxon>Alphaproteobacteria</taxon>
        <taxon>Sphingomonadales</taxon>
        <taxon>Erythrobacteraceae</taxon>
        <taxon>Qipengyuania</taxon>
    </lineage>
</organism>
<dbReference type="Gene3D" id="2.40.70.10">
    <property type="entry name" value="Acid Proteases"/>
    <property type="match status" value="2"/>
</dbReference>
<accession>A0A850H5I2</accession>
<dbReference type="CDD" id="cd05483">
    <property type="entry name" value="retropepsin_like_bacteria"/>
    <property type="match status" value="1"/>
</dbReference>
<dbReference type="InterPro" id="IPR034122">
    <property type="entry name" value="Retropepsin-like_bacterial"/>
</dbReference>
<keyword evidence="1" id="KW-0378">Hydrolase</keyword>
<evidence type="ECO:0000313" key="4">
    <source>
        <dbReference type="EMBL" id="NVD45926.1"/>
    </source>
</evidence>
<evidence type="ECO:0000256" key="2">
    <source>
        <dbReference type="SAM" id="SignalP"/>
    </source>
</evidence>
<reference evidence="4 5" key="1">
    <citation type="submission" date="2020-06" db="EMBL/GenBank/DDBJ databases">
        <title>Altererythrobacter sp. HHU K3-1.</title>
        <authorList>
            <person name="Zhang D."/>
            <person name="Xue H."/>
        </authorList>
    </citation>
    <scope>NUCLEOTIDE SEQUENCE [LARGE SCALE GENOMIC DNA]</scope>
    <source>
        <strain evidence="4 5">HHU K3-1</strain>
    </source>
</reference>
<feature type="chain" id="PRO_5032738727" evidence="2">
    <location>
        <begin position="22"/>
        <end position="305"/>
    </location>
</feature>
<protein>
    <submittedName>
        <fullName evidence="4">Aspartyl protease family protein</fullName>
    </submittedName>
</protein>
<gene>
    <name evidence="4" type="ORF">HUV48_13000</name>
</gene>
<comment type="caution">
    <text evidence="4">The sequence shown here is derived from an EMBL/GenBank/DDBJ whole genome shotgun (WGS) entry which is preliminary data.</text>
</comment>
<evidence type="ECO:0000259" key="3">
    <source>
        <dbReference type="PROSITE" id="PS50175"/>
    </source>
</evidence>
<dbReference type="PROSITE" id="PS00141">
    <property type="entry name" value="ASP_PROTEASE"/>
    <property type="match status" value="1"/>
</dbReference>
<dbReference type="InterPro" id="IPR001995">
    <property type="entry name" value="Peptidase_A2_cat"/>
</dbReference>
<feature type="signal peptide" evidence="2">
    <location>
        <begin position="1"/>
        <end position="21"/>
    </location>
</feature>
<dbReference type="GO" id="GO:0004190">
    <property type="term" value="F:aspartic-type endopeptidase activity"/>
    <property type="evidence" value="ECO:0007669"/>
    <property type="project" value="InterPro"/>
</dbReference>
<dbReference type="GO" id="GO:0006508">
    <property type="term" value="P:proteolysis"/>
    <property type="evidence" value="ECO:0007669"/>
    <property type="project" value="UniProtKB-KW"/>
</dbReference>
<sequence>MNRIALLITLAATTFAAPALAEEPLEVLSNGLPIGEVMIEEHGPYRFIVDTGASNTNILPQLRSALPDVGEPVSSQSLEGAGGAAQVEAVKLSSVTVQGRTHTDMLAFLLPPGPVDALEVDGVLGADILSQYVLEIDVPNRTWSLAERPSSAFEARTIAPIPIHIDEAGAPIVTVAIGGWSMSALVDTGARGTVLNWAAARLLGFAPEDPALATAGAAKGATVQSGTLLKSTIVPEVRIGDCSWTNAKVRIGDLPIFQVIGFADTPALILGMDAFADRRFAIDHPRKHILIAHPQMQDAAELAGP</sequence>
<dbReference type="Proteomes" id="UP000561438">
    <property type="component" value="Unassembled WGS sequence"/>
</dbReference>